<evidence type="ECO:0000259" key="2">
    <source>
        <dbReference type="Pfam" id="PF08327"/>
    </source>
</evidence>
<evidence type="ECO:0000313" key="3">
    <source>
        <dbReference type="EMBL" id="MPN60814.1"/>
    </source>
</evidence>
<sequence length="141" mass="16346">MEQQERVRITVETTVPVSPELAWEYWTEPRHITQWNQASEDWHTPRAENDLRTGGKFTSRMESKDGKFGFDFWGIYDEVDPHRILASTLGDGRKVHVSFEPVPAGTRIVEAFEAESENSVELQRSGWQAIMDNFRSYVAKQ</sequence>
<dbReference type="InterPro" id="IPR023393">
    <property type="entry name" value="START-like_dom_sf"/>
</dbReference>
<dbReference type="InterPro" id="IPR013538">
    <property type="entry name" value="ASHA1/2-like_C"/>
</dbReference>
<name>A0A645JKF9_9ZZZZ</name>
<comment type="similarity">
    <text evidence="1">Belongs to the AHA1 family.</text>
</comment>
<proteinExistence type="inferred from homology"/>
<comment type="caution">
    <text evidence="3">The sequence shown here is derived from an EMBL/GenBank/DDBJ whole genome shotgun (WGS) entry which is preliminary data.</text>
</comment>
<dbReference type="SUPFAM" id="SSF55961">
    <property type="entry name" value="Bet v1-like"/>
    <property type="match status" value="1"/>
</dbReference>
<feature type="domain" description="Activator of Hsp90 ATPase homologue 1/2-like C-terminal" evidence="2">
    <location>
        <begin position="17"/>
        <end position="138"/>
    </location>
</feature>
<evidence type="ECO:0000256" key="1">
    <source>
        <dbReference type="ARBA" id="ARBA00006817"/>
    </source>
</evidence>
<organism evidence="3">
    <name type="scientific">bioreactor metagenome</name>
    <dbReference type="NCBI Taxonomy" id="1076179"/>
    <lineage>
        <taxon>unclassified sequences</taxon>
        <taxon>metagenomes</taxon>
        <taxon>ecological metagenomes</taxon>
    </lineage>
</organism>
<gene>
    <name evidence="3" type="ORF">SDC9_208546</name>
</gene>
<dbReference type="Pfam" id="PF08327">
    <property type="entry name" value="AHSA1"/>
    <property type="match status" value="1"/>
</dbReference>
<dbReference type="AlphaFoldDB" id="A0A645JKF9"/>
<reference evidence="3" key="1">
    <citation type="submission" date="2019-08" db="EMBL/GenBank/DDBJ databases">
        <authorList>
            <person name="Kucharzyk K."/>
            <person name="Murdoch R.W."/>
            <person name="Higgins S."/>
            <person name="Loffler F."/>
        </authorList>
    </citation>
    <scope>NUCLEOTIDE SEQUENCE</scope>
</reference>
<accession>A0A645JKF9</accession>
<dbReference type="Gene3D" id="3.30.530.20">
    <property type="match status" value="1"/>
</dbReference>
<dbReference type="EMBL" id="VSSQ01136552">
    <property type="protein sequence ID" value="MPN60814.1"/>
    <property type="molecule type" value="Genomic_DNA"/>
</dbReference>
<protein>
    <recommendedName>
        <fullName evidence="2">Activator of Hsp90 ATPase homologue 1/2-like C-terminal domain-containing protein</fullName>
    </recommendedName>
</protein>